<organism evidence="1 2">
    <name type="scientific">Araneus ventricosus</name>
    <name type="common">Orbweaver spider</name>
    <name type="synonym">Epeira ventricosa</name>
    <dbReference type="NCBI Taxonomy" id="182803"/>
    <lineage>
        <taxon>Eukaryota</taxon>
        <taxon>Metazoa</taxon>
        <taxon>Ecdysozoa</taxon>
        <taxon>Arthropoda</taxon>
        <taxon>Chelicerata</taxon>
        <taxon>Arachnida</taxon>
        <taxon>Araneae</taxon>
        <taxon>Araneomorphae</taxon>
        <taxon>Entelegynae</taxon>
        <taxon>Araneoidea</taxon>
        <taxon>Araneidae</taxon>
        <taxon>Araneus</taxon>
    </lineage>
</organism>
<dbReference type="Proteomes" id="UP000499080">
    <property type="component" value="Unassembled WGS sequence"/>
</dbReference>
<dbReference type="OrthoDB" id="2419425at2759"/>
<dbReference type="PANTHER" id="PTHR31511:SF12">
    <property type="entry name" value="RHO TERMINATION FACTOR N-TERMINAL DOMAIN-CONTAINING PROTEIN"/>
    <property type="match status" value="1"/>
</dbReference>
<dbReference type="PANTHER" id="PTHR31511">
    <property type="entry name" value="PROTEIN CBG23764"/>
    <property type="match status" value="1"/>
</dbReference>
<evidence type="ECO:0000313" key="2">
    <source>
        <dbReference type="Proteomes" id="UP000499080"/>
    </source>
</evidence>
<name>A0A4Y2QTA5_ARAVE</name>
<comment type="caution">
    <text evidence="1">The sequence shown here is derived from an EMBL/GenBank/DDBJ whole genome shotgun (WGS) entry which is preliminary data.</text>
</comment>
<reference evidence="1 2" key="1">
    <citation type="journal article" date="2019" name="Sci. Rep.">
        <title>Orb-weaving spider Araneus ventricosus genome elucidates the spidroin gene catalogue.</title>
        <authorList>
            <person name="Kono N."/>
            <person name="Nakamura H."/>
            <person name="Ohtoshi R."/>
            <person name="Moran D.A.P."/>
            <person name="Shinohara A."/>
            <person name="Yoshida Y."/>
            <person name="Fujiwara M."/>
            <person name="Mori M."/>
            <person name="Tomita M."/>
            <person name="Arakawa K."/>
        </authorList>
    </citation>
    <scope>NUCLEOTIDE SEQUENCE [LARGE SCALE GENOMIC DNA]</scope>
</reference>
<dbReference type="AlphaFoldDB" id="A0A4Y2QTA5"/>
<accession>A0A4Y2QTA5</accession>
<dbReference type="EMBL" id="BGPR01223058">
    <property type="protein sequence ID" value="GBN66553.1"/>
    <property type="molecule type" value="Genomic_DNA"/>
</dbReference>
<protein>
    <submittedName>
        <fullName evidence="1">Uncharacterized protein</fullName>
    </submittedName>
</protein>
<evidence type="ECO:0000313" key="1">
    <source>
        <dbReference type="EMBL" id="GBN66553.1"/>
    </source>
</evidence>
<proteinExistence type="predicted"/>
<keyword evidence="2" id="KW-1185">Reference proteome</keyword>
<sequence>MEDGWIPEEKSFRTKNEVILQPTNLDQYYDAVSKKLMSECEEFQEKESEGTLDEIIKLEVRLSKYVPLKGSSHIDLPLSITQKHAVINVKNNYHEC</sequence>
<gene>
    <name evidence="1" type="ORF">AVEN_56712_1</name>
</gene>